<gene>
    <name evidence="1" type="ORF">LA5096_00809</name>
</gene>
<organism evidence="1 2">
    <name type="scientific">Roseibium album</name>
    <dbReference type="NCBI Taxonomy" id="311410"/>
    <lineage>
        <taxon>Bacteria</taxon>
        <taxon>Pseudomonadati</taxon>
        <taxon>Pseudomonadota</taxon>
        <taxon>Alphaproteobacteria</taxon>
        <taxon>Hyphomicrobiales</taxon>
        <taxon>Stappiaceae</taxon>
        <taxon>Roseibium</taxon>
    </lineage>
</organism>
<name>A0A0M6Z747_9HYPH</name>
<accession>A0A0M6Z747</accession>
<proteinExistence type="predicted"/>
<evidence type="ECO:0000313" key="1">
    <source>
        <dbReference type="EMBL" id="CTQ65668.1"/>
    </source>
</evidence>
<dbReference type="EMBL" id="CXWC01000002">
    <property type="protein sequence ID" value="CTQ65668.1"/>
    <property type="molecule type" value="Genomic_DNA"/>
</dbReference>
<sequence>MNTSWNKELESNKGRIWTLDEQWLVPKAPILRVWDGDIYCDPKEEIELPAYEQNLARFIESVVAANYCGSSGSKRFNFAHQHATDRATGELFDWSRRFIDRERLPANPEDELTVCDSFGRTPDRAMNHLKQRVETPRDKVLQERNLWRVCYLTIAMKCFLARIGYPEFCERRVY</sequence>
<dbReference type="GeneID" id="97668252"/>
<keyword evidence="2" id="KW-1185">Reference proteome</keyword>
<dbReference type="AlphaFoldDB" id="A0A0M6Z747"/>
<dbReference type="OrthoDB" id="9984016at2"/>
<protein>
    <submittedName>
        <fullName evidence="1">Uncharacterized protein</fullName>
    </submittedName>
</protein>
<evidence type="ECO:0000313" key="2">
    <source>
        <dbReference type="Proteomes" id="UP000049983"/>
    </source>
</evidence>
<reference evidence="2" key="1">
    <citation type="submission" date="2015-07" db="EMBL/GenBank/DDBJ databases">
        <authorList>
            <person name="Rodrigo-Torres Lidia"/>
            <person name="Arahal R.David."/>
        </authorList>
    </citation>
    <scope>NUCLEOTIDE SEQUENCE [LARGE SCALE GENOMIC DNA]</scope>
    <source>
        <strain evidence="2">CECT 5096</strain>
    </source>
</reference>
<dbReference type="RefSeq" id="WP_055114471.1">
    <property type="nucleotide sequence ID" value="NZ_CXWA01000002.1"/>
</dbReference>
<dbReference type="Proteomes" id="UP000049983">
    <property type="component" value="Unassembled WGS sequence"/>
</dbReference>